<dbReference type="Proteomes" id="UP001305779">
    <property type="component" value="Unassembled WGS sequence"/>
</dbReference>
<feature type="compositionally biased region" description="Basic and acidic residues" evidence="1">
    <location>
        <begin position="76"/>
        <end position="102"/>
    </location>
</feature>
<proteinExistence type="predicted"/>
<gene>
    <name evidence="2" type="ORF">PRZ48_013310</name>
</gene>
<name>A0ABR0E478_ZASCE</name>
<reference evidence="2 3" key="1">
    <citation type="journal article" date="2023" name="G3 (Bethesda)">
        <title>A chromosome-level genome assembly of Zasmidium syzygii isolated from banana leaves.</title>
        <authorList>
            <person name="van Westerhoven A.C."/>
            <person name="Mehrabi R."/>
            <person name="Talebi R."/>
            <person name="Steentjes M.B.F."/>
            <person name="Corcolon B."/>
            <person name="Chong P.A."/>
            <person name="Kema G.H.J."/>
            <person name="Seidl M.F."/>
        </authorList>
    </citation>
    <scope>NUCLEOTIDE SEQUENCE [LARGE SCALE GENOMIC DNA]</scope>
    <source>
        <strain evidence="2 3">P124</strain>
    </source>
</reference>
<comment type="caution">
    <text evidence="2">The sequence shown here is derived from an EMBL/GenBank/DDBJ whole genome shotgun (WGS) entry which is preliminary data.</text>
</comment>
<evidence type="ECO:0000256" key="1">
    <source>
        <dbReference type="SAM" id="MobiDB-lite"/>
    </source>
</evidence>
<feature type="compositionally biased region" description="Basic and acidic residues" evidence="1">
    <location>
        <begin position="175"/>
        <end position="197"/>
    </location>
</feature>
<evidence type="ECO:0000313" key="2">
    <source>
        <dbReference type="EMBL" id="KAK4496041.1"/>
    </source>
</evidence>
<dbReference type="Pfam" id="PF11595">
    <property type="entry name" value="DUF3245"/>
    <property type="match status" value="1"/>
</dbReference>
<feature type="compositionally biased region" description="Basic residues" evidence="1">
    <location>
        <begin position="216"/>
        <end position="225"/>
    </location>
</feature>
<feature type="region of interest" description="Disordered" evidence="1">
    <location>
        <begin position="29"/>
        <end position="232"/>
    </location>
</feature>
<dbReference type="EMBL" id="JAXOVC010000011">
    <property type="protein sequence ID" value="KAK4496041.1"/>
    <property type="molecule type" value="Genomic_DNA"/>
</dbReference>
<protein>
    <submittedName>
        <fullName evidence="2">Uncharacterized protein</fullName>
    </submittedName>
</protein>
<accession>A0ABR0E478</accession>
<dbReference type="InterPro" id="IPR021641">
    <property type="entry name" value="DUF3245"/>
</dbReference>
<evidence type="ECO:0000313" key="3">
    <source>
        <dbReference type="Proteomes" id="UP001305779"/>
    </source>
</evidence>
<organism evidence="2 3">
    <name type="scientific">Zasmidium cellare</name>
    <name type="common">Wine cellar mold</name>
    <name type="synonym">Racodium cellare</name>
    <dbReference type="NCBI Taxonomy" id="395010"/>
    <lineage>
        <taxon>Eukaryota</taxon>
        <taxon>Fungi</taxon>
        <taxon>Dikarya</taxon>
        <taxon>Ascomycota</taxon>
        <taxon>Pezizomycotina</taxon>
        <taxon>Dothideomycetes</taxon>
        <taxon>Dothideomycetidae</taxon>
        <taxon>Mycosphaerellales</taxon>
        <taxon>Mycosphaerellaceae</taxon>
        <taxon>Zasmidium</taxon>
    </lineage>
</organism>
<keyword evidence="3" id="KW-1185">Reference proteome</keyword>
<sequence>MADSIPESEIWASKNSILLARSQRVLQSWIPSKPSNDQQNEDDEDDFQGTRDSAGLGAVNENEDSELEGILKRKRTDNDKLLEHLIGKKAAEARRKSQKADAGKSMSMSKHAAPKPITSTSSKVKAVSRPEESDDEEEGRAAAFTSKMRRDTKTPAYATAGGQADVEVDPDAEPPDPRKELATVQELEKQNEEQDTKPKRRKVGSYLDEVLGLSGKKGKKKKKKGKGGEGGE</sequence>